<dbReference type="SMART" id="SM00471">
    <property type="entry name" value="HDc"/>
    <property type="match status" value="1"/>
</dbReference>
<accession>A0A6V8SMK1</accession>
<dbReference type="Proteomes" id="UP000580568">
    <property type="component" value="Unassembled WGS sequence"/>
</dbReference>
<evidence type="ECO:0000313" key="2">
    <source>
        <dbReference type="EMBL" id="GFP77996.1"/>
    </source>
</evidence>
<dbReference type="PROSITE" id="PS51831">
    <property type="entry name" value="HD"/>
    <property type="match status" value="1"/>
</dbReference>
<evidence type="ECO:0000313" key="3">
    <source>
        <dbReference type="Proteomes" id="UP000580568"/>
    </source>
</evidence>
<feature type="domain" description="HD" evidence="1">
    <location>
        <begin position="24"/>
        <end position="127"/>
    </location>
</feature>
<dbReference type="Gene3D" id="1.10.472.50">
    <property type="entry name" value="HD-domain/PDEase-like"/>
    <property type="match status" value="1"/>
</dbReference>
<dbReference type="PANTHER" id="PTHR33594:SF1">
    <property type="entry name" value="HD_PDEASE DOMAIN-CONTAINING PROTEIN"/>
    <property type="match status" value="1"/>
</dbReference>
<sequence length="215" mass="24822">MTEIIQKTAEMLEKKFSGEGSGHDWWHIYRVWQNAKNIAAFEKCDKDIVELAALLHDIADWKFNDGDEKAGSRVAKLWLEGLNVESETIDRVCYIIDNVTFKGAKVVGHMNSIEGMIVQDADRLDAIGAIGIGRAFAYGGFKGREMYNPNVTYEMHDSFEAYKNSESNTINHFYEKLLLLKDMMNTERGKMLADERHKFMQLFLDEFYKEWNGEL</sequence>
<gene>
    <name evidence="2" type="ORF">bsdtw1_04186</name>
</gene>
<organism evidence="2 3">
    <name type="scientific">Clostridium fungisolvens</name>
    <dbReference type="NCBI Taxonomy" id="1604897"/>
    <lineage>
        <taxon>Bacteria</taxon>
        <taxon>Bacillati</taxon>
        <taxon>Bacillota</taxon>
        <taxon>Clostridia</taxon>
        <taxon>Eubacteriales</taxon>
        <taxon>Clostridiaceae</taxon>
        <taxon>Clostridium</taxon>
    </lineage>
</organism>
<dbReference type="SUPFAM" id="SSF109604">
    <property type="entry name" value="HD-domain/PDEase-like"/>
    <property type="match status" value="1"/>
</dbReference>
<evidence type="ECO:0000259" key="1">
    <source>
        <dbReference type="PROSITE" id="PS51831"/>
    </source>
</evidence>
<reference evidence="2 3" key="1">
    <citation type="submission" date="2020-07" db="EMBL/GenBank/DDBJ databases">
        <title>A new beta-1,3-glucan-decomposing anaerobic bacterium isolated from anoxic soil subjected to biological soil disinfestation.</title>
        <authorList>
            <person name="Ueki A."/>
            <person name="Tonouchi A."/>
        </authorList>
    </citation>
    <scope>NUCLEOTIDE SEQUENCE [LARGE SCALE GENOMIC DNA]</scope>
    <source>
        <strain evidence="2 3">TW1</strain>
    </source>
</reference>
<proteinExistence type="predicted"/>
<keyword evidence="3" id="KW-1185">Reference proteome</keyword>
<dbReference type="AlphaFoldDB" id="A0A6V8SMK1"/>
<dbReference type="RefSeq" id="WP_183279320.1">
    <property type="nucleotide sequence ID" value="NZ_BLZR01000001.1"/>
</dbReference>
<comment type="caution">
    <text evidence="2">The sequence shown here is derived from an EMBL/GenBank/DDBJ whole genome shotgun (WGS) entry which is preliminary data.</text>
</comment>
<name>A0A6V8SMK1_9CLOT</name>
<dbReference type="Pfam" id="PF01966">
    <property type="entry name" value="HD"/>
    <property type="match status" value="1"/>
</dbReference>
<dbReference type="InterPro" id="IPR003607">
    <property type="entry name" value="HD/PDEase_dom"/>
</dbReference>
<dbReference type="EMBL" id="BLZR01000001">
    <property type="protein sequence ID" value="GFP77996.1"/>
    <property type="molecule type" value="Genomic_DNA"/>
</dbReference>
<dbReference type="CDD" id="cd00077">
    <property type="entry name" value="HDc"/>
    <property type="match status" value="1"/>
</dbReference>
<dbReference type="InterPro" id="IPR006674">
    <property type="entry name" value="HD_domain"/>
</dbReference>
<dbReference type="Gene3D" id="1.20.58.1910">
    <property type="match status" value="1"/>
</dbReference>
<protein>
    <recommendedName>
        <fullName evidence="1">HD domain-containing protein</fullName>
    </recommendedName>
</protein>
<dbReference type="PANTHER" id="PTHR33594">
    <property type="entry name" value="SUPERFAMILY HYDROLASE, PUTATIVE (AFU_ORTHOLOGUE AFUA_1G03035)-RELATED"/>
    <property type="match status" value="1"/>
</dbReference>